<dbReference type="InterPro" id="IPR052208">
    <property type="entry name" value="DmX-like/RAVE_component"/>
</dbReference>
<comment type="caution">
    <text evidence="2">The sequence shown here is derived from an EMBL/GenBank/DDBJ whole genome shotgun (WGS) entry which is preliminary data.</text>
</comment>
<dbReference type="GO" id="GO:0007035">
    <property type="term" value="P:vacuolar acidification"/>
    <property type="evidence" value="ECO:0007669"/>
    <property type="project" value="TreeGrafter"/>
</dbReference>
<sequence length="645" mass="73124">MHLMGIVDGISKMEEQARALDENGGRFLLSLKLNTFMKYSPSPNKSNSGKFSYRDMIWALHSESQDLLVEFCAESCDGKLLWNDAKSYGFALWINNEDTFKRQMELIGKSHYMAKEDKDPVESTIYYLALKKVKLLHSLWKNVSYHKEKPAMVKFLANDFTEPRWQQAALKNAFVLLGKQRYEYAAAFFLLGGRLNDAVRVCLNYLNDFQLAIAICRCYEGDNSPTLKDLVREHVLVQGFTSGDRWLVALGFWLLGEREKSFKALMMPLANLTQGIGLDEEPAESRIDPASLVLLQSFKDKPYKFRWDQLSLTPEQETNYIWEVIAAYQDLGCPLLALEITQTWEFGVLSKSPASGLGKNGAQDRNHAPTDLINTGVVSFDDWGWDQPVTKSKPATAENLFDDYEAPKVTADNLFDDYTPAITSDNLFDDYTPAITADNLFDDYETSIGVDDPDHQPDLEKPQESAATVASNDQIEWITYCRKNIVLQSIPYLLDALSAATVKGSCMQKCQFFQGYLDQIRDGLHSICEESGVSPGVLDNILISRCLETDSVSVCFELLFQGILVNPTENSRFIHMLTDNFNSLLQYVFSTSNYTRTDHSYQIQWAREIFKSSAQWFVSFKTRCPILLPKCTSKSYPCPHSSPCS</sequence>
<keyword evidence="3" id="KW-1185">Reference proteome</keyword>
<organism evidence="2 3">
    <name type="scientific">Basidiobolus meristosporus CBS 931.73</name>
    <dbReference type="NCBI Taxonomy" id="1314790"/>
    <lineage>
        <taxon>Eukaryota</taxon>
        <taxon>Fungi</taxon>
        <taxon>Fungi incertae sedis</taxon>
        <taxon>Zoopagomycota</taxon>
        <taxon>Entomophthoromycotina</taxon>
        <taxon>Basidiobolomycetes</taxon>
        <taxon>Basidiobolales</taxon>
        <taxon>Basidiobolaceae</taxon>
        <taxon>Basidiobolus</taxon>
    </lineage>
</organism>
<dbReference type="EMBL" id="MCFE01000165">
    <property type="protein sequence ID" value="ORX95907.1"/>
    <property type="molecule type" value="Genomic_DNA"/>
</dbReference>
<dbReference type="GO" id="GO:0043291">
    <property type="term" value="C:RAVE complex"/>
    <property type="evidence" value="ECO:0007669"/>
    <property type="project" value="TreeGrafter"/>
</dbReference>
<dbReference type="Pfam" id="PF12234">
    <property type="entry name" value="Rav1p_C"/>
    <property type="match status" value="1"/>
</dbReference>
<gene>
    <name evidence="2" type="ORF">K493DRAFT_22306</name>
</gene>
<protein>
    <recommendedName>
        <fullName evidence="1">RAVE complex protein Rav1 C-terminal domain-containing protein</fullName>
    </recommendedName>
</protein>
<dbReference type="OrthoDB" id="342131at2759"/>
<dbReference type="Proteomes" id="UP000193498">
    <property type="component" value="Unassembled WGS sequence"/>
</dbReference>
<name>A0A1Y1YD44_9FUNG</name>
<dbReference type="InParanoid" id="A0A1Y1YD44"/>
<reference evidence="2 3" key="1">
    <citation type="submission" date="2016-07" db="EMBL/GenBank/DDBJ databases">
        <title>Pervasive Adenine N6-methylation of Active Genes in Fungi.</title>
        <authorList>
            <consortium name="DOE Joint Genome Institute"/>
            <person name="Mondo S.J."/>
            <person name="Dannebaum R.O."/>
            <person name="Kuo R.C."/>
            <person name="Labutti K."/>
            <person name="Haridas S."/>
            <person name="Kuo A."/>
            <person name="Salamov A."/>
            <person name="Ahrendt S.R."/>
            <person name="Lipzen A."/>
            <person name="Sullivan W."/>
            <person name="Andreopoulos W.B."/>
            <person name="Clum A."/>
            <person name="Lindquist E."/>
            <person name="Daum C."/>
            <person name="Ramamoorthy G.K."/>
            <person name="Gryganskyi A."/>
            <person name="Culley D."/>
            <person name="Magnuson J.K."/>
            <person name="James T.Y."/>
            <person name="O'Malley M.A."/>
            <person name="Stajich J.E."/>
            <person name="Spatafora J.W."/>
            <person name="Visel A."/>
            <person name="Grigoriev I.V."/>
        </authorList>
    </citation>
    <scope>NUCLEOTIDE SEQUENCE [LARGE SCALE GENOMIC DNA]</scope>
    <source>
        <strain evidence="2 3">CBS 931.73</strain>
    </source>
</reference>
<evidence type="ECO:0000259" key="1">
    <source>
        <dbReference type="Pfam" id="PF12234"/>
    </source>
</evidence>
<dbReference type="PANTHER" id="PTHR13950">
    <property type="entry name" value="RABCONNECTIN-RELATED"/>
    <property type="match status" value="1"/>
</dbReference>
<evidence type="ECO:0000313" key="2">
    <source>
        <dbReference type="EMBL" id="ORX95907.1"/>
    </source>
</evidence>
<feature type="domain" description="RAVE complex protein Rav1 C-terminal" evidence="1">
    <location>
        <begin position="2"/>
        <end position="339"/>
    </location>
</feature>
<accession>A0A1Y1YD44</accession>
<dbReference type="InterPro" id="IPR022033">
    <property type="entry name" value="Rav1p_C"/>
</dbReference>
<dbReference type="AlphaFoldDB" id="A0A1Y1YD44"/>
<dbReference type="STRING" id="1314790.A0A1Y1YD44"/>
<evidence type="ECO:0000313" key="3">
    <source>
        <dbReference type="Proteomes" id="UP000193498"/>
    </source>
</evidence>
<proteinExistence type="predicted"/>
<dbReference type="PANTHER" id="PTHR13950:SF9">
    <property type="entry name" value="RABCONNECTIN-3A"/>
    <property type="match status" value="1"/>
</dbReference>